<feature type="domain" description="CHAD" evidence="1">
    <location>
        <begin position="4"/>
        <end position="282"/>
    </location>
</feature>
<evidence type="ECO:0000259" key="1">
    <source>
        <dbReference type="PROSITE" id="PS51708"/>
    </source>
</evidence>
<dbReference type="SMART" id="SM00880">
    <property type="entry name" value="CHAD"/>
    <property type="match status" value="1"/>
</dbReference>
<dbReference type="EMBL" id="JAERTZ010000012">
    <property type="protein sequence ID" value="MBL1376585.1"/>
    <property type="molecule type" value="Genomic_DNA"/>
</dbReference>
<dbReference type="Gene3D" id="1.40.20.10">
    <property type="entry name" value="CHAD domain"/>
    <property type="match status" value="1"/>
</dbReference>
<comment type="caution">
    <text evidence="2">The sequence shown here is derived from an EMBL/GenBank/DDBJ whole genome shotgun (WGS) entry which is preliminary data.</text>
</comment>
<dbReference type="Pfam" id="PF05235">
    <property type="entry name" value="CHAD"/>
    <property type="match status" value="1"/>
</dbReference>
<dbReference type="PROSITE" id="PS51708">
    <property type="entry name" value="CHAD"/>
    <property type="match status" value="1"/>
</dbReference>
<dbReference type="Proteomes" id="UP000638570">
    <property type="component" value="Unassembled WGS sequence"/>
</dbReference>
<dbReference type="InterPro" id="IPR007899">
    <property type="entry name" value="CHAD_dom"/>
</dbReference>
<evidence type="ECO:0000313" key="2">
    <source>
        <dbReference type="EMBL" id="MBL1376585.1"/>
    </source>
</evidence>
<protein>
    <submittedName>
        <fullName evidence="2">CHAD domain-containing protein</fullName>
    </submittedName>
</protein>
<proteinExistence type="predicted"/>
<dbReference type="PANTHER" id="PTHR39339">
    <property type="entry name" value="SLR1444 PROTEIN"/>
    <property type="match status" value="1"/>
</dbReference>
<name>A0ABS1QP05_9GAMM</name>
<sequence length="284" mass="32658">MGFELDLRQSLDQSLRANAGDLLEQAAAGLLGELEPDEAVHEARKSIKKLRALMRLIELPLGRRFRPCDRYFRDIARSLAPLRDALVQRQLLEQLGRQQPELAELTGRLLPRLPAARVKKPGKILRQAATALLDGRARLSRWPPFEPRFRTLGGGFRTVYQQAREPAWQLRGEEPAEPWHQWRKWVKYHGYQLRLLQPLAPDWLQPRALQLKELGEWLGDEHDLGVLAALQLRHAPELTGGAVMAVIGERRARLRRQALQGGRALFADEPGELSQRLKRHWRRD</sequence>
<accession>A0ABS1QP05</accession>
<gene>
    <name evidence="2" type="ORF">JKV55_04435</name>
</gene>
<dbReference type="InterPro" id="IPR038186">
    <property type="entry name" value="CHAD_dom_sf"/>
</dbReference>
<reference evidence="3" key="1">
    <citation type="submission" date="2021-01" db="EMBL/GenBank/DDBJ databases">
        <title>Genome public.</title>
        <authorList>
            <person name="Liu C."/>
            <person name="Sun Q."/>
        </authorList>
    </citation>
    <scope>NUCLEOTIDE SEQUENCE [LARGE SCALE GENOMIC DNA]</scope>
    <source>
        <strain evidence="3">CGMCC 1.18722</strain>
    </source>
</reference>
<organism evidence="2 3">
    <name type="scientific">Zobellella iuensis</name>
    <dbReference type="NCBI Taxonomy" id="2803811"/>
    <lineage>
        <taxon>Bacteria</taxon>
        <taxon>Pseudomonadati</taxon>
        <taxon>Pseudomonadota</taxon>
        <taxon>Gammaproteobacteria</taxon>
        <taxon>Aeromonadales</taxon>
        <taxon>Aeromonadaceae</taxon>
        <taxon>Zobellella</taxon>
    </lineage>
</organism>
<keyword evidence="3" id="KW-1185">Reference proteome</keyword>
<dbReference type="RefSeq" id="WP_202082581.1">
    <property type="nucleotide sequence ID" value="NZ_JAERTZ010000012.1"/>
</dbReference>
<dbReference type="PANTHER" id="PTHR39339:SF1">
    <property type="entry name" value="CHAD DOMAIN-CONTAINING PROTEIN"/>
    <property type="match status" value="1"/>
</dbReference>
<evidence type="ECO:0000313" key="3">
    <source>
        <dbReference type="Proteomes" id="UP000638570"/>
    </source>
</evidence>